<organism evidence="2 3">
    <name type="scientific">Candidatus Segetimicrobium genomatis</name>
    <dbReference type="NCBI Taxonomy" id="2569760"/>
    <lineage>
        <taxon>Bacteria</taxon>
        <taxon>Bacillati</taxon>
        <taxon>Candidatus Sysuimicrobiota</taxon>
        <taxon>Candidatus Sysuimicrobiia</taxon>
        <taxon>Candidatus Sysuimicrobiales</taxon>
        <taxon>Candidatus Segetimicrobiaceae</taxon>
        <taxon>Candidatus Segetimicrobium</taxon>
    </lineage>
</organism>
<dbReference type="Proteomes" id="UP000320048">
    <property type="component" value="Unassembled WGS sequence"/>
</dbReference>
<dbReference type="Pfam" id="PF02515">
    <property type="entry name" value="CoA_transf_3"/>
    <property type="match status" value="1"/>
</dbReference>
<dbReference type="Gene3D" id="3.30.1540.10">
    <property type="entry name" value="formyl-coa transferase, domain 3"/>
    <property type="match status" value="1"/>
</dbReference>
<comment type="caution">
    <text evidence="2">The sequence shown here is derived from an EMBL/GenBank/DDBJ whole genome shotgun (WGS) entry which is preliminary data.</text>
</comment>
<dbReference type="InterPro" id="IPR003673">
    <property type="entry name" value="CoA-Trfase_fam_III"/>
</dbReference>
<dbReference type="PANTHER" id="PTHR48207:SF3">
    <property type="entry name" value="SUCCINATE--HYDROXYMETHYLGLUTARATE COA-TRANSFERASE"/>
    <property type="match status" value="1"/>
</dbReference>
<dbReference type="Gene3D" id="3.40.50.10540">
    <property type="entry name" value="Crotonobetainyl-coa:carnitine coa-transferase, domain 1"/>
    <property type="match status" value="1"/>
</dbReference>
<accession>A0A537J7R5</accession>
<dbReference type="InterPro" id="IPR050483">
    <property type="entry name" value="CoA-transferase_III_domain"/>
</dbReference>
<dbReference type="SUPFAM" id="SSF89796">
    <property type="entry name" value="CoA-transferase family III (CaiB/BaiF)"/>
    <property type="match status" value="1"/>
</dbReference>
<evidence type="ECO:0000313" key="3">
    <source>
        <dbReference type="Proteomes" id="UP000320048"/>
    </source>
</evidence>
<dbReference type="InterPro" id="IPR044855">
    <property type="entry name" value="CoA-Trfase_III_dom3_sf"/>
</dbReference>
<proteinExistence type="predicted"/>
<evidence type="ECO:0000256" key="1">
    <source>
        <dbReference type="ARBA" id="ARBA00022679"/>
    </source>
</evidence>
<protein>
    <submittedName>
        <fullName evidence="2">Formyl-CoA transferase</fullName>
        <ecNumber evidence="2">2.8.3.16</ecNumber>
    </submittedName>
</protein>
<dbReference type="InterPro" id="IPR023606">
    <property type="entry name" value="CoA-Trfase_III_dom_1_sf"/>
</dbReference>
<dbReference type="GO" id="GO:0033608">
    <property type="term" value="F:formyl-CoA transferase activity"/>
    <property type="evidence" value="ECO:0007669"/>
    <property type="project" value="UniProtKB-EC"/>
</dbReference>
<keyword evidence="1 2" id="KW-0808">Transferase</keyword>
<reference evidence="2 3" key="1">
    <citation type="journal article" date="2019" name="Nat. Microbiol.">
        <title>Mediterranean grassland soil C-N compound turnover is dependent on rainfall and depth, and is mediated by genomically divergent microorganisms.</title>
        <authorList>
            <person name="Diamond S."/>
            <person name="Andeer P.F."/>
            <person name="Li Z."/>
            <person name="Crits-Christoph A."/>
            <person name="Burstein D."/>
            <person name="Anantharaman K."/>
            <person name="Lane K.R."/>
            <person name="Thomas B.C."/>
            <person name="Pan C."/>
            <person name="Northen T.R."/>
            <person name="Banfield J.F."/>
        </authorList>
    </citation>
    <scope>NUCLEOTIDE SEQUENCE [LARGE SCALE GENOMIC DNA]</scope>
    <source>
        <strain evidence="2">NP_7</strain>
    </source>
</reference>
<evidence type="ECO:0000313" key="2">
    <source>
        <dbReference type="EMBL" id="TMI79545.1"/>
    </source>
</evidence>
<sequence>YAQVKGFAPDGPFGNFPAFDMIAQAAGGALSLTGMPESAPIKPGPTIGDTGAGLHLAIGILAALYQRERTGAGQRIEVAMQETVINYCRISFARQLLTGRAAERWGNQSQLGMTAPSGIYPCRPGGPNDYVFIYTTRAGNHQWERLLDVIGHPDLKDDPRFGDPVRRASHAAAIDEVISAWPRRHTKREAMERLGQAGVPAGATFDTLELTADEHLNRREAIVSVDHPTRGPIKMPGWPVKMECSHVRIEAAPLLGQHNLEVYEELLGLGKAELAQLAEQGVI</sequence>
<name>A0A537J7R5_9BACT</name>
<dbReference type="AlphaFoldDB" id="A0A537J7R5"/>
<dbReference type="EC" id="2.8.3.16" evidence="2"/>
<feature type="non-terminal residue" evidence="2">
    <location>
        <position position="1"/>
    </location>
</feature>
<dbReference type="PANTHER" id="PTHR48207">
    <property type="entry name" value="SUCCINATE--HYDROXYMETHYLGLUTARATE COA-TRANSFERASE"/>
    <property type="match status" value="1"/>
</dbReference>
<dbReference type="EMBL" id="VBAO01000277">
    <property type="protein sequence ID" value="TMI79545.1"/>
    <property type="molecule type" value="Genomic_DNA"/>
</dbReference>
<gene>
    <name evidence="2" type="ORF">E6H04_10395</name>
</gene>